<dbReference type="GO" id="GO:0005694">
    <property type="term" value="C:chromosome"/>
    <property type="evidence" value="ECO:0007669"/>
    <property type="project" value="TreeGrafter"/>
</dbReference>
<evidence type="ECO:0000313" key="3">
    <source>
        <dbReference type="Proteomes" id="UP000824175"/>
    </source>
</evidence>
<protein>
    <submittedName>
        <fullName evidence="2">ParB N-terminal domain-containing protein</fullName>
    </submittedName>
</protein>
<dbReference type="InterPro" id="IPR003115">
    <property type="entry name" value="ParB_N"/>
</dbReference>
<dbReference type="PANTHER" id="PTHR33375">
    <property type="entry name" value="CHROMOSOME-PARTITIONING PROTEIN PARB-RELATED"/>
    <property type="match status" value="1"/>
</dbReference>
<dbReference type="SUPFAM" id="SSF110849">
    <property type="entry name" value="ParB/Sulfiredoxin"/>
    <property type="match status" value="1"/>
</dbReference>
<dbReference type="SMART" id="SM00470">
    <property type="entry name" value="ParB"/>
    <property type="match status" value="1"/>
</dbReference>
<dbReference type="InterPro" id="IPR050336">
    <property type="entry name" value="Chromosome_partition/occlusion"/>
</dbReference>
<name>A0A9D1HPB2_9FIRM</name>
<dbReference type="GO" id="GO:0007059">
    <property type="term" value="P:chromosome segregation"/>
    <property type="evidence" value="ECO:0007669"/>
    <property type="project" value="TreeGrafter"/>
</dbReference>
<reference evidence="2" key="1">
    <citation type="submission" date="2020-10" db="EMBL/GenBank/DDBJ databases">
        <authorList>
            <person name="Gilroy R."/>
        </authorList>
    </citation>
    <scope>NUCLEOTIDE SEQUENCE</scope>
    <source>
        <strain evidence="2">CHK195-11698</strain>
    </source>
</reference>
<dbReference type="Gene3D" id="3.90.1530.30">
    <property type="match status" value="1"/>
</dbReference>
<dbReference type="Proteomes" id="UP000824175">
    <property type="component" value="Unassembled WGS sequence"/>
</dbReference>
<dbReference type="Pfam" id="PF02195">
    <property type="entry name" value="ParB_N"/>
    <property type="match status" value="1"/>
</dbReference>
<evidence type="ECO:0000313" key="2">
    <source>
        <dbReference type="EMBL" id="HIU14228.1"/>
    </source>
</evidence>
<comment type="caution">
    <text evidence="2">The sequence shown here is derived from an EMBL/GenBank/DDBJ whole genome shotgun (WGS) entry which is preliminary data.</text>
</comment>
<evidence type="ECO:0000259" key="1">
    <source>
        <dbReference type="SMART" id="SM00470"/>
    </source>
</evidence>
<feature type="domain" description="ParB-like N-terminal" evidence="1">
    <location>
        <begin position="22"/>
        <end position="116"/>
    </location>
</feature>
<sequence length="256" mass="28787">MSLMSIMGQQSLHKETDAVELKEIDGGDIEINHLNIYPMSEIDALADDIRRYGLQKPLEVYLDEASGNYILLGGERRYRAILELQNKGEWTGPIKCLVYAQPATTANERLSLIRSNAQRDMSKAEIMQIVAELEDLYNELKPGGRKVEWIAPYIGKSPRTVQSLLDKIHGKDSNEKEAAAESGTESEGKGVKIDLAKEKKKLNKIFVKLKEAIETGQIEELITYVNKTGEEKPTTALDVLETAHDLLWLLQPNQEH</sequence>
<organism evidence="2 3">
    <name type="scientific">Candidatus Fimiplasma intestinipullorum</name>
    <dbReference type="NCBI Taxonomy" id="2840825"/>
    <lineage>
        <taxon>Bacteria</taxon>
        <taxon>Bacillati</taxon>
        <taxon>Bacillota</taxon>
        <taxon>Clostridia</taxon>
        <taxon>Eubacteriales</taxon>
        <taxon>Candidatus Fimiplasma</taxon>
    </lineage>
</organism>
<dbReference type="EMBL" id="DVMJ01000078">
    <property type="protein sequence ID" value="HIU14228.1"/>
    <property type="molecule type" value="Genomic_DNA"/>
</dbReference>
<dbReference type="AlphaFoldDB" id="A0A9D1HPB2"/>
<gene>
    <name evidence="2" type="ORF">IAD15_09190</name>
</gene>
<accession>A0A9D1HPB2</accession>
<dbReference type="PANTHER" id="PTHR33375:SF1">
    <property type="entry name" value="CHROMOSOME-PARTITIONING PROTEIN PARB-RELATED"/>
    <property type="match status" value="1"/>
</dbReference>
<proteinExistence type="predicted"/>
<dbReference type="InterPro" id="IPR036086">
    <property type="entry name" value="ParB/Sulfiredoxin_sf"/>
</dbReference>
<reference evidence="2" key="2">
    <citation type="journal article" date="2021" name="PeerJ">
        <title>Extensive microbial diversity within the chicken gut microbiome revealed by metagenomics and culture.</title>
        <authorList>
            <person name="Gilroy R."/>
            <person name="Ravi A."/>
            <person name="Getino M."/>
            <person name="Pursley I."/>
            <person name="Horton D.L."/>
            <person name="Alikhan N.F."/>
            <person name="Baker D."/>
            <person name="Gharbi K."/>
            <person name="Hall N."/>
            <person name="Watson M."/>
            <person name="Adriaenssens E.M."/>
            <person name="Foster-Nyarko E."/>
            <person name="Jarju S."/>
            <person name="Secka A."/>
            <person name="Antonio M."/>
            <person name="Oren A."/>
            <person name="Chaudhuri R.R."/>
            <person name="La Ragione R."/>
            <person name="Hildebrand F."/>
            <person name="Pallen M.J."/>
        </authorList>
    </citation>
    <scope>NUCLEOTIDE SEQUENCE</scope>
    <source>
        <strain evidence="2">CHK195-11698</strain>
    </source>
</reference>